<dbReference type="PANTHER" id="PTHR42852:SF6">
    <property type="entry name" value="THIOL:DISULFIDE INTERCHANGE PROTEIN DSBE"/>
    <property type="match status" value="1"/>
</dbReference>
<keyword evidence="5" id="KW-0812">Transmembrane</keyword>
<evidence type="ECO:0000256" key="5">
    <source>
        <dbReference type="SAM" id="Phobius"/>
    </source>
</evidence>
<feature type="domain" description="Thioredoxin" evidence="6">
    <location>
        <begin position="137"/>
        <end position="274"/>
    </location>
</feature>
<protein>
    <submittedName>
        <fullName evidence="7">Redoxin domain-containing protein</fullName>
    </submittedName>
</protein>
<feature type="transmembrane region" description="Helical" evidence="5">
    <location>
        <begin position="47"/>
        <end position="66"/>
    </location>
</feature>
<dbReference type="InterPro" id="IPR050553">
    <property type="entry name" value="Thioredoxin_ResA/DsbE_sf"/>
</dbReference>
<dbReference type="InterPro" id="IPR036249">
    <property type="entry name" value="Thioredoxin-like_sf"/>
</dbReference>
<keyword evidence="2" id="KW-0201">Cytochrome c-type biogenesis</keyword>
<dbReference type="InterPro" id="IPR013766">
    <property type="entry name" value="Thioredoxin_domain"/>
</dbReference>
<dbReference type="PROSITE" id="PS51352">
    <property type="entry name" value="THIOREDOXIN_2"/>
    <property type="match status" value="1"/>
</dbReference>
<sequence length="284" mass="30577">MAGEALSVVTLGSLAFSAGVVALLAGALAAFLVGGWFQRRGRVSLEYALWLLLALTLLGARAGFVLRRWADYAAHPLDLVNIRDGGFLPLSGLLVLAVATGLLAWRRRPLRVPLAWSVGAGVLVWGFVSLVALRLTAASTAPLPALVLQDLDGRAVQLQDLRGRPLVINLWATWCGPCRRELPTLALAQQRMPGVRFVFADQGESPAVVRTFMDAQQLRLDHVLLDDGMQLSQYYDVRAYPTTLFLDAQGHLRDTHMGELSAATLADSLGHVIAEDPPASGDTP</sequence>
<dbReference type="InterPro" id="IPR000866">
    <property type="entry name" value="AhpC/TSA"/>
</dbReference>
<dbReference type="Gene3D" id="3.40.30.10">
    <property type="entry name" value="Glutaredoxin"/>
    <property type="match status" value="1"/>
</dbReference>
<feature type="transmembrane region" description="Helical" evidence="5">
    <location>
        <begin position="112"/>
        <end position="133"/>
    </location>
</feature>
<dbReference type="SUPFAM" id="SSF52833">
    <property type="entry name" value="Thioredoxin-like"/>
    <property type="match status" value="1"/>
</dbReference>
<keyword evidence="5" id="KW-0472">Membrane</keyword>
<gene>
    <name evidence="7" type="ORF">ACFPPA_09100</name>
</gene>
<keyword evidence="5" id="KW-1133">Transmembrane helix</keyword>
<comment type="subcellular location">
    <subcellularLocation>
        <location evidence="1">Cell envelope</location>
    </subcellularLocation>
</comment>
<keyword evidence="8" id="KW-1185">Reference proteome</keyword>
<reference evidence="8" key="1">
    <citation type="journal article" date="2019" name="Int. J. Syst. Evol. Microbiol.">
        <title>The Global Catalogue of Microorganisms (GCM) 10K type strain sequencing project: providing services to taxonomists for standard genome sequencing and annotation.</title>
        <authorList>
            <consortium name="The Broad Institute Genomics Platform"/>
            <consortium name="The Broad Institute Genome Sequencing Center for Infectious Disease"/>
            <person name="Wu L."/>
            <person name="Ma J."/>
        </authorList>
    </citation>
    <scope>NUCLEOTIDE SEQUENCE [LARGE SCALE GENOMIC DNA]</scope>
    <source>
        <strain evidence="8">CGMCC 1.16619</strain>
    </source>
</reference>
<dbReference type="Pfam" id="PF00578">
    <property type="entry name" value="AhpC-TSA"/>
    <property type="match status" value="1"/>
</dbReference>
<evidence type="ECO:0000256" key="1">
    <source>
        <dbReference type="ARBA" id="ARBA00004196"/>
    </source>
</evidence>
<evidence type="ECO:0000256" key="3">
    <source>
        <dbReference type="ARBA" id="ARBA00023157"/>
    </source>
</evidence>
<evidence type="ECO:0000313" key="8">
    <source>
        <dbReference type="Proteomes" id="UP001596114"/>
    </source>
</evidence>
<keyword evidence="4" id="KW-0676">Redox-active center</keyword>
<dbReference type="InterPro" id="IPR017937">
    <property type="entry name" value="Thioredoxin_CS"/>
</dbReference>
<dbReference type="Proteomes" id="UP001596114">
    <property type="component" value="Unassembled WGS sequence"/>
</dbReference>
<dbReference type="RefSeq" id="WP_377319393.1">
    <property type="nucleotide sequence ID" value="NZ_JBHSNF010000001.1"/>
</dbReference>
<evidence type="ECO:0000259" key="6">
    <source>
        <dbReference type="PROSITE" id="PS51352"/>
    </source>
</evidence>
<feature type="transmembrane region" description="Helical" evidence="5">
    <location>
        <begin position="86"/>
        <end position="105"/>
    </location>
</feature>
<proteinExistence type="predicted"/>
<accession>A0ABW0QQT0</accession>
<dbReference type="PANTHER" id="PTHR42852">
    <property type="entry name" value="THIOL:DISULFIDE INTERCHANGE PROTEIN DSBE"/>
    <property type="match status" value="1"/>
</dbReference>
<name>A0ABW0QQT0_9GAMM</name>
<evidence type="ECO:0000256" key="2">
    <source>
        <dbReference type="ARBA" id="ARBA00022748"/>
    </source>
</evidence>
<keyword evidence="3" id="KW-1015">Disulfide bond</keyword>
<dbReference type="PROSITE" id="PS00194">
    <property type="entry name" value="THIOREDOXIN_1"/>
    <property type="match status" value="1"/>
</dbReference>
<comment type="caution">
    <text evidence="7">The sequence shown here is derived from an EMBL/GenBank/DDBJ whole genome shotgun (WGS) entry which is preliminary data.</text>
</comment>
<dbReference type="CDD" id="cd02966">
    <property type="entry name" value="TlpA_like_family"/>
    <property type="match status" value="1"/>
</dbReference>
<evidence type="ECO:0000256" key="4">
    <source>
        <dbReference type="ARBA" id="ARBA00023284"/>
    </source>
</evidence>
<organism evidence="7 8">
    <name type="scientific">Rhodanobacter ginsengisoli</name>
    <dbReference type="NCBI Taxonomy" id="418646"/>
    <lineage>
        <taxon>Bacteria</taxon>
        <taxon>Pseudomonadati</taxon>
        <taxon>Pseudomonadota</taxon>
        <taxon>Gammaproteobacteria</taxon>
        <taxon>Lysobacterales</taxon>
        <taxon>Rhodanobacteraceae</taxon>
        <taxon>Rhodanobacter</taxon>
    </lineage>
</organism>
<evidence type="ECO:0000313" key="7">
    <source>
        <dbReference type="EMBL" id="MFC5525897.1"/>
    </source>
</evidence>
<dbReference type="EMBL" id="JBHSNF010000001">
    <property type="protein sequence ID" value="MFC5525897.1"/>
    <property type="molecule type" value="Genomic_DNA"/>
</dbReference>
<feature type="transmembrane region" description="Helical" evidence="5">
    <location>
        <begin position="14"/>
        <end position="35"/>
    </location>
</feature>